<gene>
    <name evidence="2" type="ORF">I2H31_10160</name>
</gene>
<dbReference type="RefSeq" id="WP_196292930.1">
    <property type="nucleotide sequence ID" value="NZ_JADQDM010000004.1"/>
</dbReference>
<dbReference type="Proteomes" id="UP000618931">
    <property type="component" value="Unassembled WGS sequence"/>
</dbReference>
<evidence type="ECO:0000256" key="1">
    <source>
        <dbReference type="SAM" id="SignalP"/>
    </source>
</evidence>
<reference evidence="2 3" key="1">
    <citation type="submission" date="2020-11" db="EMBL/GenBank/DDBJ databases">
        <authorList>
            <person name="Kim M.K."/>
        </authorList>
    </citation>
    <scope>NUCLEOTIDE SEQUENCE [LARGE SCALE GENOMIC DNA]</scope>
    <source>
        <strain evidence="2 3">BT662</strain>
    </source>
</reference>
<keyword evidence="3" id="KW-1185">Reference proteome</keyword>
<dbReference type="NCBIfam" id="TIGR04183">
    <property type="entry name" value="Por_Secre_tail"/>
    <property type="match status" value="1"/>
</dbReference>
<evidence type="ECO:0000313" key="2">
    <source>
        <dbReference type="EMBL" id="MBF9221467.1"/>
    </source>
</evidence>
<dbReference type="PANTHER" id="PTHR35580">
    <property type="entry name" value="CELL SURFACE GLYCOPROTEIN (S-LAYER PROTEIN)-LIKE PROTEIN"/>
    <property type="match status" value="1"/>
</dbReference>
<dbReference type="SUPFAM" id="SSF101898">
    <property type="entry name" value="NHL repeat"/>
    <property type="match status" value="2"/>
</dbReference>
<sequence>MPISTFFFFRFIALVLLAGLGVSGRAGAQTAPNWAGARALGAGTQFLAEGAVDAAGNFYEVGRFTGSTVVDGVPLVSRGNYDAFLAKYTPTGTLAWVRQIGGSAYEDAIDVAVDAAGNAYVAGEFSGSVDFGGVVLSTGSAFSTQGFVARYSPQGTALWVKACYSTGLAPNPATSVSVDAAGQVYLTGNYQGVMTVGSASLPFSPDMGVYVAQLSGATGAEQWLQPACRYTSAQGNGFRRPQLATGPAGDTYLLVSFSAPLAVGSTAYASSGFFDDLIIRISAQGTPQWAQQYGGIGDDWLSEAAVDGAGNLYVSGDYNRPLSFGSIAITSSGNLHAYLAKYSPAGVALWAQVGTGTSGTDSAVGLAVDAAGNAYLTGGFTNQAAYGSFTLTNTANGNLPTVSVVAFSPQGQVRWAQQAQGSGSSSGRYIGLDAGGNLYLLGGATGNVALGAYALNVGNGYETFAARLSTVLSVRAAASLSPLRFYPNPATNLVHLPSLPVGTRVLLLDAQGRVARETTVSAAAEVPVLGLAPGLYTLRATDTLGRQYTARVVVE</sequence>
<protein>
    <submittedName>
        <fullName evidence="2">T9SS type A sorting domain-containing protein</fullName>
    </submittedName>
</protein>
<dbReference type="EMBL" id="JADQDM010000004">
    <property type="protein sequence ID" value="MBF9221467.1"/>
    <property type="molecule type" value="Genomic_DNA"/>
</dbReference>
<dbReference type="InterPro" id="IPR026444">
    <property type="entry name" value="Secre_tail"/>
</dbReference>
<feature type="chain" id="PRO_5047328265" evidence="1">
    <location>
        <begin position="29"/>
        <end position="555"/>
    </location>
</feature>
<name>A0ABS0I3G8_9BACT</name>
<dbReference type="InterPro" id="IPR010620">
    <property type="entry name" value="SBBP_repeat"/>
</dbReference>
<comment type="caution">
    <text evidence="2">The sequence shown here is derived from an EMBL/GenBank/DDBJ whole genome shotgun (WGS) entry which is preliminary data.</text>
</comment>
<keyword evidence="1" id="KW-0732">Signal</keyword>
<dbReference type="Pfam" id="PF06739">
    <property type="entry name" value="SBBP"/>
    <property type="match status" value="1"/>
</dbReference>
<proteinExistence type="predicted"/>
<organism evidence="2 3">
    <name type="scientific">Hymenobacter ruricola</name>
    <dbReference type="NCBI Taxonomy" id="2791023"/>
    <lineage>
        <taxon>Bacteria</taxon>
        <taxon>Pseudomonadati</taxon>
        <taxon>Bacteroidota</taxon>
        <taxon>Cytophagia</taxon>
        <taxon>Cytophagales</taxon>
        <taxon>Hymenobacteraceae</taxon>
        <taxon>Hymenobacter</taxon>
    </lineage>
</organism>
<dbReference type="PANTHER" id="PTHR35580:SF1">
    <property type="entry name" value="PHYTASE-LIKE DOMAIN-CONTAINING PROTEIN"/>
    <property type="match status" value="1"/>
</dbReference>
<accession>A0ABS0I3G8</accession>
<dbReference type="InterPro" id="IPR052918">
    <property type="entry name" value="Motility_Chemotaxis_Reg"/>
</dbReference>
<evidence type="ECO:0000313" key="3">
    <source>
        <dbReference type="Proteomes" id="UP000618931"/>
    </source>
</evidence>
<feature type="signal peptide" evidence="1">
    <location>
        <begin position="1"/>
        <end position="28"/>
    </location>
</feature>